<proteinExistence type="predicted"/>
<keyword evidence="1" id="KW-0812">Transmembrane</keyword>
<name>A0A645HGD0_9ZZZZ</name>
<comment type="caution">
    <text evidence="2">The sequence shown here is derived from an EMBL/GenBank/DDBJ whole genome shotgun (WGS) entry which is preliminary data.</text>
</comment>
<keyword evidence="1" id="KW-0472">Membrane</keyword>
<accession>A0A645HGD0</accession>
<reference evidence="2" key="1">
    <citation type="submission" date="2019-08" db="EMBL/GenBank/DDBJ databases">
        <authorList>
            <person name="Kucharzyk K."/>
            <person name="Murdoch R.W."/>
            <person name="Higgins S."/>
            <person name="Loffler F."/>
        </authorList>
    </citation>
    <scope>NUCLEOTIDE SEQUENCE</scope>
</reference>
<dbReference type="EMBL" id="VSSQ01091753">
    <property type="protein sequence ID" value="MPN37229.1"/>
    <property type="molecule type" value="Genomic_DNA"/>
</dbReference>
<organism evidence="2">
    <name type="scientific">bioreactor metagenome</name>
    <dbReference type="NCBI Taxonomy" id="1076179"/>
    <lineage>
        <taxon>unclassified sequences</taxon>
        <taxon>metagenomes</taxon>
        <taxon>ecological metagenomes</taxon>
    </lineage>
</organism>
<feature type="transmembrane region" description="Helical" evidence="1">
    <location>
        <begin position="130"/>
        <end position="149"/>
    </location>
</feature>
<sequence length="169" mass="20144">MGEISSYSTDIRFSVKYLPITFPSAEIISVARLWSGWLMLCKVGDFPNNHRKLMSTRNKKSRNIQQKVSAILPSFRYQGKCLNLSYLYLRQLMNFCQPDFMNGKIEESRFLNFSHICFFGIKMQSYCKRWNLLVFSVVQSIFFTFFFGIRHELFLPKILYLDFETDLYR</sequence>
<gene>
    <name evidence="2" type="ORF">SDC9_184745</name>
</gene>
<evidence type="ECO:0000313" key="2">
    <source>
        <dbReference type="EMBL" id="MPN37229.1"/>
    </source>
</evidence>
<protein>
    <submittedName>
        <fullName evidence="2">Uncharacterized protein</fullName>
    </submittedName>
</protein>
<evidence type="ECO:0000256" key="1">
    <source>
        <dbReference type="SAM" id="Phobius"/>
    </source>
</evidence>
<dbReference type="AlphaFoldDB" id="A0A645HGD0"/>
<keyword evidence="1" id="KW-1133">Transmembrane helix</keyword>